<feature type="transmembrane region" description="Helical" evidence="2">
    <location>
        <begin position="266"/>
        <end position="284"/>
    </location>
</feature>
<dbReference type="PANTHER" id="PTHR37305">
    <property type="entry name" value="INTEGRAL MEMBRANE PROTEIN-RELATED"/>
    <property type="match status" value="1"/>
</dbReference>
<evidence type="ECO:0000313" key="6">
    <source>
        <dbReference type="Proteomes" id="UP000014197"/>
    </source>
</evidence>
<dbReference type="eggNOG" id="COG1277">
    <property type="taxonomic scope" value="Bacteria"/>
</dbReference>
<reference evidence="3 5" key="1">
    <citation type="submission" date="2013-02" db="EMBL/GenBank/DDBJ databases">
        <title>The Genome Sequence of Enterococcus haemoperoxidus BAA-382.</title>
        <authorList>
            <consortium name="The Broad Institute Genome Sequencing Platform"/>
            <consortium name="The Broad Institute Genome Sequencing Center for Infectious Disease"/>
            <person name="Earl A.M."/>
            <person name="Gilmore M.S."/>
            <person name="Lebreton F."/>
            <person name="Walker B."/>
            <person name="Young S.K."/>
            <person name="Zeng Q."/>
            <person name="Gargeya S."/>
            <person name="Fitzgerald M."/>
            <person name="Haas B."/>
            <person name="Abouelleil A."/>
            <person name="Alvarado L."/>
            <person name="Arachchi H.M."/>
            <person name="Berlin A.M."/>
            <person name="Chapman S.B."/>
            <person name="Dewar J."/>
            <person name="Goldberg J."/>
            <person name="Griggs A."/>
            <person name="Gujja S."/>
            <person name="Hansen M."/>
            <person name="Howarth C."/>
            <person name="Imamovic A."/>
            <person name="Larimer J."/>
            <person name="McCowan C."/>
            <person name="Murphy C."/>
            <person name="Neiman D."/>
            <person name="Pearson M."/>
            <person name="Priest M."/>
            <person name="Roberts A."/>
            <person name="Saif S."/>
            <person name="Shea T."/>
            <person name="Sisk P."/>
            <person name="Sykes S."/>
            <person name="Wortman J."/>
            <person name="Nusbaum C."/>
            <person name="Birren B."/>
        </authorList>
    </citation>
    <scope>NUCLEOTIDE SEQUENCE [LARGE SCALE GENOMIC DNA]</scope>
    <source>
        <strain evidence="3 5">ATCC BAA-382</strain>
    </source>
</reference>
<dbReference type="RefSeq" id="WP_010763144.1">
    <property type="nucleotide sequence ID" value="NZ_KB946316.1"/>
</dbReference>
<proteinExistence type="predicted"/>
<evidence type="ECO:0000313" key="5">
    <source>
        <dbReference type="Proteomes" id="UP000013858"/>
    </source>
</evidence>
<feature type="transmembrane region" description="Helical" evidence="2">
    <location>
        <begin position="185"/>
        <end position="208"/>
    </location>
</feature>
<feature type="coiled-coil region" evidence="1">
    <location>
        <begin position="62"/>
        <end position="89"/>
    </location>
</feature>
<dbReference type="Pfam" id="PF12679">
    <property type="entry name" value="ABC2_membrane_2"/>
    <property type="match status" value="1"/>
</dbReference>
<evidence type="ECO:0000256" key="2">
    <source>
        <dbReference type="SAM" id="Phobius"/>
    </source>
</evidence>
<feature type="transmembrane region" description="Helical" evidence="2">
    <location>
        <begin position="20"/>
        <end position="38"/>
    </location>
</feature>
<dbReference type="GO" id="GO:0005886">
    <property type="term" value="C:plasma membrane"/>
    <property type="evidence" value="ECO:0007669"/>
    <property type="project" value="UniProtKB-SubCell"/>
</dbReference>
<keyword evidence="2" id="KW-0812">Transmembrane</keyword>
<dbReference type="Proteomes" id="UP000014197">
    <property type="component" value="Unassembled WGS sequence"/>
</dbReference>
<gene>
    <name evidence="4" type="ORF">I583_00672</name>
    <name evidence="3" type="ORF">UAW_02988</name>
</gene>
<keyword evidence="6" id="KW-1185">Reference proteome</keyword>
<reference evidence="4 6" key="2">
    <citation type="submission" date="2013-03" db="EMBL/GenBank/DDBJ databases">
        <title>The Genome Sequence of Enterococcus haemoperoxidus BAA-382 (PacBio/Illumina hybrid assembly).</title>
        <authorList>
            <consortium name="The Broad Institute Genomics Platform"/>
            <consortium name="The Broad Institute Genome Sequencing Center for Infectious Disease"/>
            <person name="Earl A."/>
            <person name="Russ C."/>
            <person name="Gilmore M."/>
            <person name="Surin D."/>
            <person name="Walker B."/>
            <person name="Young S."/>
            <person name="Zeng Q."/>
            <person name="Gargeya S."/>
            <person name="Fitzgerald M."/>
            <person name="Haas B."/>
            <person name="Abouelleil A."/>
            <person name="Allen A.W."/>
            <person name="Alvarado L."/>
            <person name="Arachchi H.M."/>
            <person name="Berlin A.M."/>
            <person name="Chapman S.B."/>
            <person name="Gainer-Dewar J."/>
            <person name="Goldberg J."/>
            <person name="Griggs A."/>
            <person name="Gujja S."/>
            <person name="Hansen M."/>
            <person name="Howarth C."/>
            <person name="Imamovic A."/>
            <person name="Ireland A."/>
            <person name="Larimer J."/>
            <person name="McCowan C."/>
            <person name="Murphy C."/>
            <person name="Pearson M."/>
            <person name="Poon T.W."/>
            <person name="Priest M."/>
            <person name="Roberts A."/>
            <person name="Saif S."/>
            <person name="Shea T."/>
            <person name="Sisk P."/>
            <person name="Sykes S."/>
            <person name="Wortman J."/>
            <person name="Nusbaum C."/>
            <person name="Birren B."/>
        </authorList>
    </citation>
    <scope>NUCLEOTIDE SEQUENCE [LARGE SCALE GENOMIC DNA]</scope>
    <source>
        <strain evidence="4 6">ATCC BAA-382</strain>
    </source>
</reference>
<dbReference type="PATRIC" id="fig|1158608.3.peg.2925"/>
<dbReference type="Proteomes" id="UP000013858">
    <property type="component" value="Unassembled WGS sequence"/>
</dbReference>
<dbReference type="STRING" id="155618.RV06_GL001969"/>
<dbReference type="EMBL" id="AJAR01000028">
    <property type="protein sequence ID" value="EOH92591.1"/>
    <property type="molecule type" value="Genomic_DNA"/>
</dbReference>
<name>R2SI97_9ENTE</name>
<feature type="transmembrane region" description="Helical" evidence="2">
    <location>
        <begin position="239"/>
        <end position="261"/>
    </location>
</feature>
<keyword evidence="2" id="KW-0472">Membrane</keyword>
<feature type="transmembrane region" description="Helical" evidence="2">
    <location>
        <begin position="346"/>
        <end position="364"/>
    </location>
</feature>
<keyword evidence="2" id="KW-1133">Transmembrane helix</keyword>
<dbReference type="PANTHER" id="PTHR37305:SF1">
    <property type="entry name" value="MEMBRANE PROTEIN"/>
    <property type="match status" value="1"/>
</dbReference>
<comment type="caution">
    <text evidence="3">The sequence shown here is derived from an EMBL/GenBank/DDBJ whole genome shotgun (WGS) entry which is preliminary data.</text>
</comment>
<evidence type="ECO:0000313" key="4">
    <source>
        <dbReference type="EMBL" id="EOT61690.1"/>
    </source>
</evidence>
<evidence type="ECO:0000256" key="1">
    <source>
        <dbReference type="SAM" id="Coils"/>
    </source>
</evidence>
<sequence>MNLIYFELKKVWQTRKTHLFLLLSLSLIIVLFFFNGFMAHKEQQEIAEVNPTAEALNQKSFNDKLKHSLEEMNQEILMQEETFQIMANEGKPLDGKLTLPTYPLYRMNLNDELVKKKLPPQSMRYGTKNSIFTAILVSYLASGLGLIILFLLFGDSLTKEMEDNSLYFYLAQPIQRGRLFLTKYILTWAQSVVVIGLFLVFGFIFASVFSGGSSFFYPVIAFSNMNMDFIPIIQYIGQVYLLFTFVLAFCFSLHFLVSIFLKKTSLSLIITMVLLFEGYSISMLNSEFTRKIAPFNPFIYLNSSKIFVGYDFHPFATRLVENQEYYANWCLPRTIHNAQISNVNGMITLSIGTAILLLIGYFCFKKNFHLWKE</sequence>
<dbReference type="EMBL" id="ASVY01000002">
    <property type="protein sequence ID" value="EOT61690.1"/>
    <property type="molecule type" value="Genomic_DNA"/>
</dbReference>
<dbReference type="AlphaFoldDB" id="R2SI97"/>
<protein>
    <submittedName>
        <fullName evidence="3">Uncharacterized protein</fullName>
    </submittedName>
</protein>
<keyword evidence="1" id="KW-0175">Coiled coil</keyword>
<dbReference type="GO" id="GO:0140359">
    <property type="term" value="F:ABC-type transporter activity"/>
    <property type="evidence" value="ECO:0007669"/>
    <property type="project" value="InterPro"/>
</dbReference>
<organism evidence="3 5">
    <name type="scientific">Enterococcus haemoperoxidus ATCC BAA-382</name>
    <dbReference type="NCBI Taxonomy" id="1158608"/>
    <lineage>
        <taxon>Bacteria</taxon>
        <taxon>Bacillati</taxon>
        <taxon>Bacillota</taxon>
        <taxon>Bacilli</taxon>
        <taxon>Lactobacillales</taxon>
        <taxon>Enterococcaceae</taxon>
        <taxon>Enterococcus</taxon>
    </lineage>
</organism>
<evidence type="ECO:0000313" key="3">
    <source>
        <dbReference type="EMBL" id="EOH92591.1"/>
    </source>
</evidence>
<accession>R2SI97</accession>
<feature type="transmembrane region" description="Helical" evidence="2">
    <location>
        <begin position="131"/>
        <end position="153"/>
    </location>
</feature>
<dbReference type="OrthoDB" id="2177690at2"/>